<feature type="compositionally biased region" description="Gly residues" evidence="7">
    <location>
        <begin position="455"/>
        <end position="474"/>
    </location>
</feature>
<dbReference type="RefSeq" id="WP_058623006.1">
    <property type="nucleotide sequence ID" value="NZ_LDRT01000027.1"/>
</dbReference>
<dbReference type="Pfam" id="PF00271">
    <property type="entry name" value="Helicase_C"/>
    <property type="match status" value="1"/>
</dbReference>
<keyword evidence="1" id="KW-0547">Nucleotide-binding</keyword>
<dbReference type="SMART" id="SM00487">
    <property type="entry name" value="DEXDc"/>
    <property type="match status" value="1"/>
</dbReference>
<dbReference type="InterPro" id="IPR014014">
    <property type="entry name" value="RNA_helicase_DEAD_Q_motif"/>
</dbReference>
<dbReference type="PROSITE" id="PS51194">
    <property type="entry name" value="HELICASE_CTER"/>
    <property type="match status" value="1"/>
</dbReference>
<dbReference type="OrthoDB" id="9805696at2"/>
<organism evidence="11 12">
    <name type="scientific">Microbacterium testaceum</name>
    <name type="common">Aureobacterium testaceum</name>
    <name type="synonym">Brevibacterium testaceum</name>
    <dbReference type="NCBI Taxonomy" id="2033"/>
    <lineage>
        <taxon>Bacteria</taxon>
        <taxon>Bacillati</taxon>
        <taxon>Actinomycetota</taxon>
        <taxon>Actinomycetes</taxon>
        <taxon>Micrococcales</taxon>
        <taxon>Microbacteriaceae</taxon>
        <taxon>Microbacterium</taxon>
    </lineage>
</organism>
<dbReference type="PATRIC" id="fig|2033.6.peg.1943"/>
<keyword evidence="4" id="KW-0067">ATP-binding</keyword>
<feature type="region of interest" description="Disordered" evidence="7">
    <location>
        <begin position="396"/>
        <end position="515"/>
    </location>
</feature>
<dbReference type="GO" id="GO:0003724">
    <property type="term" value="F:RNA helicase activity"/>
    <property type="evidence" value="ECO:0007669"/>
    <property type="project" value="InterPro"/>
</dbReference>
<dbReference type="InterPro" id="IPR011545">
    <property type="entry name" value="DEAD/DEAH_box_helicase_dom"/>
</dbReference>
<evidence type="ECO:0000313" key="11">
    <source>
        <dbReference type="EMBL" id="KTR95656.1"/>
    </source>
</evidence>
<feature type="compositionally biased region" description="Low complexity" evidence="7">
    <location>
        <begin position="475"/>
        <end position="494"/>
    </location>
</feature>
<keyword evidence="3 11" id="KW-0347">Helicase</keyword>
<dbReference type="CDD" id="cd00268">
    <property type="entry name" value="DEADc"/>
    <property type="match status" value="1"/>
</dbReference>
<dbReference type="InterPro" id="IPR014001">
    <property type="entry name" value="Helicase_ATP-bd"/>
</dbReference>
<evidence type="ECO:0000259" key="8">
    <source>
        <dbReference type="PROSITE" id="PS51192"/>
    </source>
</evidence>
<accession>A0A147EZ99</accession>
<evidence type="ECO:0000259" key="10">
    <source>
        <dbReference type="PROSITE" id="PS51195"/>
    </source>
</evidence>
<feature type="domain" description="Helicase C-terminal" evidence="9">
    <location>
        <begin position="237"/>
        <end position="383"/>
    </location>
</feature>
<dbReference type="GO" id="GO:0005524">
    <property type="term" value="F:ATP binding"/>
    <property type="evidence" value="ECO:0007669"/>
    <property type="project" value="UniProtKB-KW"/>
</dbReference>
<sequence>MTSQTFADLGVPAPLIDVLAAQGKNEPFPIQADTLPDTLAGRDVLGRGKTGSGKTLAFSLPLVARLAAKADRRRGRKPRALVLAPTRELANQIDEVIKPLAAAYDLVTTTVYGGVNQKRQVDALNAGVDILVACPGRLEDLIGQGFANLGDIEITVLDEADHMADLGFLPGVTRLLARTPGDGQRLLFSATLDNGVDKLVKRFLRNEVLHSVDEAHSHVAAMTHHVFAPVDADAKKDLVQTLASGTARRILFMRTKHQAKKLAKQLTASGIPAVDLHGNLSQPARDRNLAAFGDGRAKVLVATDVAARGVHVDGVELVVHVDPPVEHKAYLHRSGRTARAGSAGDVVTIMLPEQRRDTLDILRKAKISATPQQVTSTSPEVVALVGEVAPYVKPEPVVAQPQGGGRSQGANAQRKRAARGEGQQPAGRGGAQGGGSRRRGAGAPASDAPAAGRAPQGGRGGQRSGAGRGQGGAGAQRTGAPAARPQGAGRSASGTPTTGMVVGARNPRTNRRAQG</sequence>
<feature type="short sequence motif" description="Q motif" evidence="6">
    <location>
        <begin position="4"/>
        <end position="32"/>
    </location>
</feature>
<comment type="similarity">
    <text evidence="5">Belongs to the DEAD box helicase family.</text>
</comment>
<evidence type="ECO:0000256" key="1">
    <source>
        <dbReference type="ARBA" id="ARBA00022741"/>
    </source>
</evidence>
<comment type="caution">
    <text evidence="11">The sequence shown here is derived from an EMBL/GenBank/DDBJ whole genome shotgun (WGS) entry which is preliminary data.</text>
</comment>
<protein>
    <submittedName>
        <fullName evidence="11">DEAD/DEAH box helicase</fullName>
    </submittedName>
</protein>
<dbReference type="GO" id="GO:0005829">
    <property type="term" value="C:cytosol"/>
    <property type="evidence" value="ECO:0007669"/>
    <property type="project" value="TreeGrafter"/>
</dbReference>
<dbReference type="InterPro" id="IPR001650">
    <property type="entry name" value="Helicase_C-like"/>
</dbReference>
<evidence type="ECO:0000256" key="4">
    <source>
        <dbReference type="ARBA" id="ARBA00022840"/>
    </source>
</evidence>
<dbReference type="Gene3D" id="3.40.50.300">
    <property type="entry name" value="P-loop containing nucleotide triphosphate hydrolases"/>
    <property type="match status" value="2"/>
</dbReference>
<dbReference type="Proteomes" id="UP000075025">
    <property type="component" value="Unassembled WGS sequence"/>
</dbReference>
<reference evidence="11 12" key="1">
    <citation type="journal article" date="2016" name="Front. Microbiol.">
        <title>Genomic Resource of Rice Seed Associated Bacteria.</title>
        <authorList>
            <person name="Midha S."/>
            <person name="Bansal K."/>
            <person name="Sharma S."/>
            <person name="Kumar N."/>
            <person name="Patil P.P."/>
            <person name="Chaudhry V."/>
            <person name="Patil P.B."/>
        </authorList>
    </citation>
    <scope>NUCLEOTIDE SEQUENCE [LARGE SCALE GENOMIC DNA]</scope>
    <source>
        <strain evidence="11 12">NS220</strain>
    </source>
</reference>
<evidence type="ECO:0000256" key="2">
    <source>
        <dbReference type="ARBA" id="ARBA00022801"/>
    </source>
</evidence>
<dbReference type="PANTHER" id="PTHR47959:SF13">
    <property type="entry name" value="ATP-DEPENDENT RNA HELICASE RHLE"/>
    <property type="match status" value="1"/>
</dbReference>
<evidence type="ECO:0000256" key="6">
    <source>
        <dbReference type="PROSITE-ProRule" id="PRU00552"/>
    </source>
</evidence>
<dbReference type="CDD" id="cd18787">
    <property type="entry name" value="SF2_C_DEAD"/>
    <property type="match status" value="1"/>
</dbReference>
<gene>
    <name evidence="11" type="ORF">NS220_05080</name>
</gene>
<dbReference type="Pfam" id="PF00270">
    <property type="entry name" value="DEAD"/>
    <property type="match status" value="1"/>
</dbReference>
<dbReference type="AlphaFoldDB" id="A0A147EZ99"/>
<evidence type="ECO:0000313" key="12">
    <source>
        <dbReference type="Proteomes" id="UP000075025"/>
    </source>
</evidence>
<evidence type="ECO:0000256" key="5">
    <source>
        <dbReference type="ARBA" id="ARBA00038437"/>
    </source>
</evidence>
<dbReference type="InterPro" id="IPR027417">
    <property type="entry name" value="P-loop_NTPase"/>
</dbReference>
<dbReference type="InterPro" id="IPR044742">
    <property type="entry name" value="DEAD/DEAH_RhlB"/>
</dbReference>
<evidence type="ECO:0000256" key="3">
    <source>
        <dbReference type="ARBA" id="ARBA00022806"/>
    </source>
</evidence>
<dbReference type="GO" id="GO:0016787">
    <property type="term" value="F:hydrolase activity"/>
    <property type="evidence" value="ECO:0007669"/>
    <property type="project" value="UniProtKB-KW"/>
</dbReference>
<dbReference type="GO" id="GO:0003676">
    <property type="term" value="F:nucleic acid binding"/>
    <property type="evidence" value="ECO:0007669"/>
    <property type="project" value="InterPro"/>
</dbReference>
<dbReference type="EMBL" id="LDRT01000027">
    <property type="protein sequence ID" value="KTR95656.1"/>
    <property type="molecule type" value="Genomic_DNA"/>
</dbReference>
<feature type="domain" description="DEAD-box RNA helicase Q" evidence="10">
    <location>
        <begin position="4"/>
        <end position="32"/>
    </location>
</feature>
<dbReference type="PROSITE" id="PS51195">
    <property type="entry name" value="Q_MOTIF"/>
    <property type="match status" value="1"/>
</dbReference>
<dbReference type="InterPro" id="IPR050079">
    <property type="entry name" value="DEAD_box_RNA_helicase"/>
</dbReference>
<dbReference type="SUPFAM" id="SSF52540">
    <property type="entry name" value="P-loop containing nucleoside triphosphate hydrolases"/>
    <property type="match status" value="2"/>
</dbReference>
<feature type="compositionally biased region" description="Low complexity" evidence="7">
    <location>
        <begin position="441"/>
        <end position="454"/>
    </location>
</feature>
<feature type="domain" description="Helicase ATP-binding" evidence="8">
    <location>
        <begin position="35"/>
        <end position="210"/>
    </location>
</feature>
<keyword evidence="2" id="KW-0378">Hydrolase</keyword>
<dbReference type="PANTHER" id="PTHR47959">
    <property type="entry name" value="ATP-DEPENDENT RNA HELICASE RHLE-RELATED"/>
    <property type="match status" value="1"/>
</dbReference>
<evidence type="ECO:0000256" key="7">
    <source>
        <dbReference type="SAM" id="MobiDB-lite"/>
    </source>
</evidence>
<proteinExistence type="inferred from homology"/>
<evidence type="ECO:0000259" key="9">
    <source>
        <dbReference type="PROSITE" id="PS51194"/>
    </source>
</evidence>
<dbReference type="SMART" id="SM00490">
    <property type="entry name" value="HELICc"/>
    <property type="match status" value="1"/>
</dbReference>
<name>A0A147EZ99_MICTE</name>
<dbReference type="PROSITE" id="PS51192">
    <property type="entry name" value="HELICASE_ATP_BIND_1"/>
    <property type="match status" value="1"/>
</dbReference>